<organism evidence="2 3">
    <name type="scientific">Arthrobotrys musiformis</name>
    <dbReference type="NCBI Taxonomy" id="47236"/>
    <lineage>
        <taxon>Eukaryota</taxon>
        <taxon>Fungi</taxon>
        <taxon>Dikarya</taxon>
        <taxon>Ascomycota</taxon>
        <taxon>Pezizomycotina</taxon>
        <taxon>Orbiliomycetes</taxon>
        <taxon>Orbiliales</taxon>
        <taxon>Orbiliaceae</taxon>
        <taxon>Arthrobotrys</taxon>
    </lineage>
</organism>
<evidence type="ECO:0000313" key="2">
    <source>
        <dbReference type="EMBL" id="KAK6496696.1"/>
    </source>
</evidence>
<feature type="region of interest" description="Disordered" evidence="1">
    <location>
        <begin position="130"/>
        <end position="191"/>
    </location>
</feature>
<protein>
    <submittedName>
        <fullName evidence="2">Uncharacterized protein</fullName>
    </submittedName>
</protein>
<name>A0AAV9VTZ7_9PEZI</name>
<accession>A0AAV9VTZ7</accession>
<feature type="compositionally biased region" description="Low complexity" evidence="1">
    <location>
        <begin position="226"/>
        <end position="239"/>
    </location>
</feature>
<evidence type="ECO:0000313" key="3">
    <source>
        <dbReference type="Proteomes" id="UP001370758"/>
    </source>
</evidence>
<gene>
    <name evidence="2" type="ORF">TWF481_001684</name>
</gene>
<dbReference type="AlphaFoldDB" id="A0AAV9VTZ7"/>
<proteinExistence type="predicted"/>
<dbReference type="Proteomes" id="UP001370758">
    <property type="component" value="Unassembled WGS sequence"/>
</dbReference>
<evidence type="ECO:0000256" key="1">
    <source>
        <dbReference type="SAM" id="MobiDB-lite"/>
    </source>
</evidence>
<feature type="compositionally biased region" description="Low complexity" evidence="1">
    <location>
        <begin position="165"/>
        <end position="182"/>
    </location>
</feature>
<feature type="region of interest" description="Disordered" evidence="1">
    <location>
        <begin position="226"/>
        <end position="246"/>
    </location>
</feature>
<feature type="compositionally biased region" description="Polar residues" evidence="1">
    <location>
        <begin position="134"/>
        <end position="156"/>
    </location>
</feature>
<feature type="region of interest" description="Disordered" evidence="1">
    <location>
        <begin position="17"/>
        <end position="41"/>
    </location>
</feature>
<dbReference type="EMBL" id="JAVHJL010000010">
    <property type="protein sequence ID" value="KAK6496696.1"/>
    <property type="molecule type" value="Genomic_DNA"/>
</dbReference>
<feature type="compositionally biased region" description="Low complexity" evidence="1">
    <location>
        <begin position="17"/>
        <end position="28"/>
    </location>
</feature>
<comment type="caution">
    <text evidence="2">The sequence shown here is derived from an EMBL/GenBank/DDBJ whole genome shotgun (WGS) entry which is preliminary data.</text>
</comment>
<sequence>MHIIKAPPPHNILSSFPKSSSVSFPKSKMPGATLPIPTPEPRRPSIWEIPLGCDWTLYPDSPTLSHTFDDVDLDDITMRGVSKAASFREQEYHPSMLVYHPYDKTEAQSYPQPFEWEMDGGRLFGDLADLSIHTPPSSNTSENTMDITASATTGSGKKNVKQFTPPGSGSSLSSSSPLSRRGGCVDKSSRVSRRQALAAYRTQRRHTTLLSSPSLYRTSLLFTPTATSTGTPSSTSVSSIHPNALPPRRNSISSKWNTDLLLSHMGACFTSYRMDSHSSELQNEVSGIPISAFIHPKMHIPGGSEYGPAREDSGYGDAYPLRHTREWCFDRAKLVDGLGGLAIGGIEWDSVIEGAA</sequence>
<reference evidence="2 3" key="1">
    <citation type="submission" date="2023-08" db="EMBL/GenBank/DDBJ databases">
        <authorList>
            <person name="Palmer J.M."/>
        </authorList>
    </citation>
    <scope>NUCLEOTIDE SEQUENCE [LARGE SCALE GENOMIC DNA]</scope>
    <source>
        <strain evidence="2 3">TWF481</strain>
    </source>
</reference>
<keyword evidence="3" id="KW-1185">Reference proteome</keyword>